<evidence type="ECO:0000313" key="6">
    <source>
        <dbReference type="EMBL" id="XCH25970.1"/>
    </source>
</evidence>
<dbReference type="GO" id="GO:0004180">
    <property type="term" value="F:carboxypeptidase activity"/>
    <property type="evidence" value="ECO:0007669"/>
    <property type="project" value="UniProtKB-KW"/>
</dbReference>
<evidence type="ECO:0000256" key="3">
    <source>
        <dbReference type="ARBA" id="ARBA00023237"/>
    </source>
</evidence>
<keyword evidence="3" id="KW-0998">Cell outer membrane</keyword>
<accession>A0AAU8FQA0</accession>
<keyword evidence="6" id="KW-0121">Carboxypeptidase</keyword>
<dbReference type="InterPro" id="IPR008969">
    <property type="entry name" value="CarboxyPept-like_regulatory"/>
</dbReference>
<proteinExistence type="predicted"/>
<keyword evidence="2" id="KW-0472">Membrane</keyword>
<keyword evidence="6" id="KW-0378">Hydrolase</keyword>
<feature type="domain" description="TonB-dependent transporter Oar-like beta-barrel" evidence="5">
    <location>
        <begin position="240"/>
        <end position="307"/>
    </location>
</feature>
<dbReference type="InterPro" id="IPR036942">
    <property type="entry name" value="Beta-barrel_TonB_sf"/>
</dbReference>
<organism evidence="6">
    <name type="scientific">Dyadobacter sp. 676</name>
    <dbReference type="NCBI Taxonomy" id="3088362"/>
    <lineage>
        <taxon>Bacteria</taxon>
        <taxon>Pseudomonadati</taxon>
        <taxon>Bacteroidota</taxon>
        <taxon>Cytophagia</taxon>
        <taxon>Cytophagales</taxon>
        <taxon>Spirosomataceae</taxon>
        <taxon>Dyadobacter</taxon>
    </lineage>
</organism>
<evidence type="ECO:0000256" key="1">
    <source>
        <dbReference type="ARBA" id="ARBA00004442"/>
    </source>
</evidence>
<feature type="signal peptide" evidence="4">
    <location>
        <begin position="1"/>
        <end position="23"/>
    </location>
</feature>
<dbReference type="Gene3D" id="2.60.40.1120">
    <property type="entry name" value="Carboxypeptidase-like, regulatory domain"/>
    <property type="match status" value="1"/>
</dbReference>
<keyword evidence="4" id="KW-0732">Signal</keyword>
<reference evidence="6" key="1">
    <citation type="submission" date="2024-06" db="EMBL/GenBank/DDBJ databases">
        <title>Sequencing and assembly of the genome of Dyadobacter sp. strain 676, a symbiont of Cyamopsis tetragonoloba.</title>
        <authorList>
            <person name="Guro P."/>
            <person name="Sazanova A."/>
            <person name="Kuznetsova I."/>
            <person name="Belimov A."/>
            <person name="Safronova V."/>
        </authorList>
    </citation>
    <scope>NUCLEOTIDE SEQUENCE</scope>
    <source>
        <strain evidence="6">676</strain>
    </source>
</reference>
<dbReference type="Pfam" id="PF13620">
    <property type="entry name" value="CarboxypepD_reg"/>
    <property type="match status" value="1"/>
</dbReference>
<sequence>MPMHKRFLLPIILTLLCCFGNIAVLRAQTTQASISGTVTDDQNAGLAGATVQVKNESTGFTTGTVTNAKGEYAFKELPLGGPYTVTATYVGFGEQKLTGYILHQGDAIKVKMSMKEAGQTLEVVSVVASGIKNKIENLGASTAISARDITRLPVNGRNFTSLMDLSPLSRGGNIAGQLGSSTNYTIDGMNAKNPTSAGSTTSRSGAPYSISIEAVREFQVVTNQYDVTYGRSGGGTISAVTKSGTNQLSGSAFNYTRADWLSSPYDIRGNKQNNKFSTNQFGFSLGGPILKDKLHFFVAWDHQQDSRPLIIADILSPVDENRFNVTRATLDQFVSIARSKYGVSNDPQFGSFDKKRGSDAVFARIDWQLNNRNLLTIRDNYTNDRNKLGLADNTTINIYESYGNDFNQDNSLLASLRSTLSPKVTNELKVQHLFTKQRSVPGDQLPSANIPRAIVENINSVLSDGSSRSTNIQMGGHRFAQERFTNNVVQLVDNLYYNTDKVEYTFGADIMMTRSHSTYGSEVNGRFHYTVDAAAGKTALDQFQDLKPYRYYREVPLMDDWSVKGTIWNAGIYGQLKTTLATGLDVVAGLRLDYAHYPGSPLNQTLYDALKIRTDNKIKSFVVQPRVQFTWDVNDRHTDIFRIGGGVFASDINNYVVINNLTFDGKHLATVDVRSPNIPTPDFAAYRANYNSIPTLAQFQLPTINTNGSDARVPIMYKANVSYNKYLTDKLKVGIAGYMTLGRNNYMYVDRNMVDEPFFRLANEGNRGVFVPGGTEMPANGAGDWLKGRKSTQFGRVLELNSEGKVNSFSFVADVKYQYFRDGEITLSYTYNDVKDNTSFNGNVANSATLSLPVRDDPRDLSRMSYSDNQFRHKIVFYGSLPSFWGINVGVRYSGVGGTRYTLLSGGNTNGDFVAGQNDLAFVFDRNDPNVPENVRTGLQAILDNPNASQSIKDYIIKNSGKIAERNGGINGFYGVFDVRASKRFKIAGTHAIEVSADVFNFANFLNKEWGRNKSLGTQALYALGIPAANGKPAVPAFNQKENQFVYRVNTAGIVTPSGNPYQVQIGLRYSF</sequence>
<evidence type="ECO:0000256" key="4">
    <source>
        <dbReference type="SAM" id="SignalP"/>
    </source>
</evidence>
<name>A0AAU8FQA0_9BACT</name>
<dbReference type="AlphaFoldDB" id="A0AAU8FQA0"/>
<dbReference type="SUPFAM" id="SSF56935">
    <property type="entry name" value="Porins"/>
    <property type="match status" value="1"/>
</dbReference>
<gene>
    <name evidence="6" type="ORF">ABV298_06050</name>
</gene>
<protein>
    <submittedName>
        <fullName evidence="6">Carboxypeptidase regulatory-like domain-containing protein</fullName>
    </submittedName>
</protein>
<dbReference type="SUPFAM" id="SSF49464">
    <property type="entry name" value="Carboxypeptidase regulatory domain-like"/>
    <property type="match status" value="1"/>
</dbReference>
<comment type="subcellular location">
    <subcellularLocation>
        <location evidence="1">Cell outer membrane</location>
    </subcellularLocation>
</comment>
<feature type="domain" description="TonB-dependent transporter Oar-like beta-barrel" evidence="5">
    <location>
        <begin position="354"/>
        <end position="1007"/>
    </location>
</feature>
<dbReference type="InterPro" id="IPR057601">
    <property type="entry name" value="Oar-like_b-barrel"/>
</dbReference>
<dbReference type="RefSeq" id="WP_353721268.1">
    <property type="nucleotide sequence ID" value="NZ_CP159289.1"/>
</dbReference>
<dbReference type="Gene3D" id="2.40.170.20">
    <property type="entry name" value="TonB-dependent receptor, beta-barrel domain"/>
    <property type="match status" value="1"/>
</dbReference>
<evidence type="ECO:0000256" key="2">
    <source>
        <dbReference type="ARBA" id="ARBA00023136"/>
    </source>
</evidence>
<evidence type="ECO:0000259" key="5">
    <source>
        <dbReference type="Pfam" id="PF25183"/>
    </source>
</evidence>
<dbReference type="Pfam" id="PF25183">
    <property type="entry name" value="OMP_b-brl_4"/>
    <property type="match status" value="2"/>
</dbReference>
<keyword evidence="6" id="KW-0645">Protease</keyword>
<feature type="chain" id="PRO_5043750691" evidence="4">
    <location>
        <begin position="24"/>
        <end position="1072"/>
    </location>
</feature>
<dbReference type="EMBL" id="CP159289">
    <property type="protein sequence ID" value="XCH25970.1"/>
    <property type="molecule type" value="Genomic_DNA"/>
</dbReference>
<dbReference type="GO" id="GO:0009279">
    <property type="term" value="C:cell outer membrane"/>
    <property type="evidence" value="ECO:0007669"/>
    <property type="project" value="UniProtKB-SubCell"/>
</dbReference>